<organism evidence="3 4">
    <name type="scientific">Methylocaldum marinum</name>
    <dbReference type="NCBI Taxonomy" id="1432792"/>
    <lineage>
        <taxon>Bacteria</taxon>
        <taxon>Pseudomonadati</taxon>
        <taxon>Pseudomonadota</taxon>
        <taxon>Gammaproteobacteria</taxon>
        <taxon>Methylococcales</taxon>
        <taxon>Methylococcaceae</taxon>
        <taxon>Methylocaldum</taxon>
    </lineage>
</organism>
<feature type="domain" description="Tc1-like transposase DDE" evidence="2">
    <location>
        <begin position="6"/>
        <end position="63"/>
    </location>
</feature>
<dbReference type="Gene3D" id="3.30.420.10">
    <property type="entry name" value="Ribonuclease H-like superfamily/Ribonuclease H"/>
    <property type="match status" value="1"/>
</dbReference>
<protein>
    <submittedName>
        <fullName evidence="3">Transposase and inactivated derivatives</fullName>
    </submittedName>
</protein>
<keyword evidence="4" id="KW-1185">Reference proteome</keyword>
<evidence type="ECO:0000313" key="4">
    <source>
        <dbReference type="Proteomes" id="UP000266313"/>
    </source>
</evidence>
<reference evidence="3 4" key="1">
    <citation type="submission" date="2016-12" db="EMBL/GenBank/DDBJ databases">
        <title>Genome sequencing of Methylocaldum marinum.</title>
        <authorList>
            <person name="Takeuchi M."/>
            <person name="Kamagata Y."/>
            <person name="Hiraoka S."/>
            <person name="Oshima K."/>
            <person name="Hattori M."/>
            <person name="Iwasaki W."/>
        </authorList>
    </citation>
    <scope>NUCLEOTIDE SEQUENCE [LARGE SCALE GENOMIC DNA]</scope>
    <source>
        <strain evidence="3 4">S8</strain>
    </source>
</reference>
<dbReference type="GO" id="GO:0003676">
    <property type="term" value="F:nucleic acid binding"/>
    <property type="evidence" value="ECO:0007669"/>
    <property type="project" value="InterPro"/>
</dbReference>
<dbReference type="InterPro" id="IPR036397">
    <property type="entry name" value="RNaseH_sf"/>
</dbReference>
<gene>
    <name evidence="3" type="ORF">sS8_0515</name>
</gene>
<accession>A0A250KL44</accession>
<dbReference type="Proteomes" id="UP000266313">
    <property type="component" value="Chromosome"/>
</dbReference>
<dbReference type="InterPro" id="IPR038717">
    <property type="entry name" value="Tc1-like_DDE_dom"/>
</dbReference>
<dbReference type="AlphaFoldDB" id="A0A250KL44"/>
<evidence type="ECO:0000256" key="1">
    <source>
        <dbReference type="SAM" id="MobiDB-lite"/>
    </source>
</evidence>
<dbReference type="KEGG" id="mmai:sS8_0515"/>
<sequence>MSRLIRDPPKKIFLILDNLKVHRSQAVRTGLKARRDRVKVFYLPAYSPELNPDGLLNSDLKGDPPGNRRKRRRS</sequence>
<evidence type="ECO:0000259" key="2">
    <source>
        <dbReference type="Pfam" id="PF13358"/>
    </source>
</evidence>
<proteinExistence type="predicted"/>
<name>A0A250KL44_9GAMM</name>
<dbReference type="EMBL" id="AP017928">
    <property type="protein sequence ID" value="BBA32480.1"/>
    <property type="molecule type" value="Genomic_DNA"/>
</dbReference>
<feature type="region of interest" description="Disordered" evidence="1">
    <location>
        <begin position="52"/>
        <end position="74"/>
    </location>
</feature>
<evidence type="ECO:0000313" key="3">
    <source>
        <dbReference type="EMBL" id="BBA32480.1"/>
    </source>
</evidence>
<dbReference type="Pfam" id="PF13358">
    <property type="entry name" value="DDE_3"/>
    <property type="match status" value="1"/>
</dbReference>